<dbReference type="AlphaFoldDB" id="A0A8J1U301"/>
<keyword evidence="2" id="KW-1185">Reference proteome</keyword>
<accession>A0A8J1U301</accession>
<evidence type="ECO:0000313" key="1">
    <source>
        <dbReference type="EMBL" id="CAH1785824.1"/>
    </source>
</evidence>
<name>A0A8J1U301_OWEFU</name>
<dbReference type="OrthoDB" id="6127264at2759"/>
<protein>
    <submittedName>
        <fullName evidence="1">Uncharacterized protein</fullName>
    </submittedName>
</protein>
<gene>
    <name evidence="1" type="ORF">OFUS_LOCUS11830</name>
</gene>
<evidence type="ECO:0000313" key="2">
    <source>
        <dbReference type="Proteomes" id="UP000749559"/>
    </source>
</evidence>
<organism evidence="1 2">
    <name type="scientific">Owenia fusiformis</name>
    <name type="common">Polychaete worm</name>
    <dbReference type="NCBI Taxonomy" id="6347"/>
    <lineage>
        <taxon>Eukaryota</taxon>
        <taxon>Metazoa</taxon>
        <taxon>Spiralia</taxon>
        <taxon>Lophotrochozoa</taxon>
        <taxon>Annelida</taxon>
        <taxon>Polychaeta</taxon>
        <taxon>Sedentaria</taxon>
        <taxon>Canalipalpata</taxon>
        <taxon>Sabellida</taxon>
        <taxon>Oweniida</taxon>
        <taxon>Oweniidae</taxon>
        <taxon>Owenia</taxon>
    </lineage>
</organism>
<reference evidence="1" key="1">
    <citation type="submission" date="2022-03" db="EMBL/GenBank/DDBJ databases">
        <authorList>
            <person name="Martin C."/>
        </authorList>
    </citation>
    <scope>NUCLEOTIDE SEQUENCE</scope>
</reference>
<dbReference type="Proteomes" id="UP000749559">
    <property type="component" value="Unassembled WGS sequence"/>
</dbReference>
<proteinExistence type="predicted"/>
<comment type="caution">
    <text evidence="1">The sequence shown here is derived from an EMBL/GenBank/DDBJ whole genome shotgun (WGS) entry which is preliminary data.</text>
</comment>
<dbReference type="EMBL" id="CAIIXF020000006">
    <property type="protein sequence ID" value="CAH1785824.1"/>
    <property type="molecule type" value="Genomic_DNA"/>
</dbReference>
<sequence length="178" mass="19652">MNSLIVLALLGLAARVYSKECFVGKVFATEDMTSGTCTKTCSEASGNSHRAGCSKIKNCNKHFTGWTRGWVRCDICQCDCYKNCGSHEKCRIASGNTVRRVYIEPDLNRGSCTKTCGEVPNHRNKFGCAEIKNCQTKQNGWIRGFVSCDICECDCVLPTLDPFDLEPGVLYPGRCVPK</sequence>